<dbReference type="InterPro" id="IPR001452">
    <property type="entry name" value="SH3_domain"/>
</dbReference>
<feature type="region of interest" description="Disordered" evidence="8">
    <location>
        <begin position="57"/>
        <end position="83"/>
    </location>
</feature>
<dbReference type="InterPro" id="IPR036028">
    <property type="entry name" value="SH3-like_dom_sf"/>
</dbReference>
<feature type="domain" description="SH3" evidence="9">
    <location>
        <begin position="502"/>
        <end position="563"/>
    </location>
</feature>
<feature type="compositionally biased region" description="Polar residues" evidence="8">
    <location>
        <begin position="59"/>
        <end position="71"/>
    </location>
</feature>
<dbReference type="Gene3D" id="1.25.40.90">
    <property type="match status" value="1"/>
</dbReference>
<feature type="domain" description="SH3" evidence="9">
    <location>
        <begin position="374"/>
        <end position="435"/>
    </location>
</feature>
<dbReference type="InterPro" id="IPR002014">
    <property type="entry name" value="VHS_dom"/>
</dbReference>
<dbReference type="InterPro" id="IPR045007">
    <property type="entry name" value="LSB5"/>
</dbReference>
<feature type="compositionally biased region" description="Low complexity" evidence="8">
    <location>
        <begin position="120"/>
        <end position="130"/>
    </location>
</feature>
<comment type="similarity">
    <text evidence="2">Belongs to the STAM family.</text>
</comment>
<evidence type="ECO:0000256" key="5">
    <source>
        <dbReference type="ARBA" id="ARBA00022443"/>
    </source>
</evidence>
<dbReference type="Pfam" id="PF00018">
    <property type="entry name" value="SH3_1"/>
    <property type="match status" value="1"/>
</dbReference>
<dbReference type="Proteomes" id="UP001465976">
    <property type="component" value="Unassembled WGS sequence"/>
</dbReference>
<feature type="compositionally biased region" description="Polar residues" evidence="8">
    <location>
        <begin position="139"/>
        <end position="149"/>
    </location>
</feature>
<dbReference type="EMBL" id="JBAHYK010000344">
    <property type="protein sequence ID" value="KAL0575006.1"/>
    <property type="molecule type" value="Genomic_DNA"/>
</dbReference>
<evidence type="ECO:0000256" key="7">
    <source>
        <dbReference type="PROSITE-ProRule" id="PRU00192"/>
    </source>
</evidence>
<evidence type="ECO:0000256" key="2">
    <source>
        <dbReference type="ARBA" id="ARBA00009666"/>
    </source>
</evidence>
<dbReference type="CDD" id="cd16980">
    <property type="entry name" value="VHS_Lsb5"/>
    <property type="match status" value="1"/>
</dbReference>
<evidence type="ECO:0000256" key="3">
    <source>
        <dbReference type="ARBA" id="ARBA00017923"/>
    </source>
</evidence>
<sequence length="602" mass="65975">MATSRSILPAPKWNESTFAQVWGNVDYPVSTIPSLTSTQSVNIPIGASSPSGINLLFPSDSQPLHTSSATPRTKGPGNKSDSIYIPSEADLSMSSCGAHGHPSNEVLPTVILGTLPSSASAIGGASPTPGREVIPVPKTTRNPSRTQSRAPAKSTAALTTTPKPFTTISQAFTSTERPGWGTKVREYEEGYLTRIIGYLNATASEDWSLVKDVCERISASENNAKEAVRALRKDFKYGQPTRQLSAARLWGILLRNSSEVFIVQSTTKRFLIVLEELLSRSRTNLVVRERVLDVLGAVTFANPDRMGFRGLWEKYKAPNKPHEGVPFDKDDPVFNPPLPSAIHNEPDATPPSAENDATSASLAQQAPSQLEVKMKICQALALKDYDGSLIDPTQFSFNEREVLDILDKEGKWWRARKANGIVGIAPSYHFRILDKAKALRDLDAASPDDPNRLSFTEGEVLVILNKRGKWWHARKADGTVGVVRSKYLSIAEPPTLSKSISTSLFRVKALYAYTASPDHWNELSFIEGDNLDILDKEGKWWIAKNVDGIFGHIPVGLLEEERLRPPLETATTRQDPLGQNKGGEGEEEEANVIYAGEFPHVT</sequence>
<feature type="region of interest" description="Disordered" evidence="8">
    <location>
        <begin position="120"/>
        <end position="157"/>
    </location>
</feature>
<evidence type="ECO:0000256" key="4">
    <source>
        <dbReference type="ARBA" id="ARBA00018978"/>
    </source>
</evidence>
<dbReference type="PROSITE" id="PS50002">
    <property type="entry name" value="SH3"/>
    <property type="match status" value="2"/>
</dbReference>
<organism evidence="11 12">
    <name type="scientific">Marasmius crinis-equi</name>
    <dbReference type="NCBI Taxonomy" id="585013"/>
    <lineage>
        <taxon>Eukaryota</taxon>
        <taxon>Fungi</taxon>
        <taxon>Dikarya</taxon>
        <taxon>Basidiomycota</taxon>
        <taxon>Agaricomycotina</taxon>
        <taxon>Agaricomycetes</taxon>
        <taxon>Agaricomycetidae</taxon>
        <taxon>Agaricales</taxon>
        <taxon>Marasmiineae</taxon>
        <taxon>Marasmiaceae</taxon>
        <taxon>Marasmius</taxon>
    </lineage>
</organism>
<dbReference type="SMART" id="SM00326">
    <property type="entry name" value="SH3"/>
    <property type="match status" value="3"/>
</dbReference>
<dbReference type="PANTHER" id="PTHR47789">
    <property type="entry name" value="LAS SEVENTEEN-BINDING PROTEIN 5"/>
    <property type="match status" value="1"/>
</dbReference>
<accession>A0ABR3FI15</accession>
<evidence type="ECO:0000256" key="1">
    <source>
        <dbReference type="ARBA" id="ARBA00004125"/>
    </source>
</evidence>
<dbReference type="SUPFAM" id="SSF48464">
    <property type="entry name" value="ENTH/VHS domain"/>
    <property type="match status" value="1"/>
</dbReference>
<protein>
    <recommendedName>
        <fullName evidence="3">Class E vacuolar protein-sorting machinery protein HSE1</fullName>
    </recommendedName>
    <alternativeName>
        <fullName evidence="4">Class E vacuolar protein-sorting machinery protein hse1</fullName>
    </alternativeName>
</protein>
<evidence type="ECO:0000259" key="10">
    <source>
        <dbReference type="PROSITE" id="PS50179"/>
    </source>
</evidence>
<keyword evidence="5 7" id="KW-0728">SH3 domain</keyword>
<reference evidence="11 12" key="1">
    <citation type="submission" date="2024-02" db="EMBL/GenBank/DDBJ databases">
        <title>A draft genome for the cacao thread blight pathogen Marasmius crinis-equi.</title>
        <authorList>
            <person name="Cohen S.P."/>
            <person name="Baruah I.K."/>
            <person name="Amoako-Attah I."/>
            <person name="Bukari Y."/>
            <person name="Meinhardt L.W."/>
            <person name="Bailey B.A."/>
        </authorList>
    </citation>
    <scope>NUCLEOTIDE SEQUENCE [LARGE SCALE GENOMIC DNA]</scope>
    <source>
        <strain evidence="11 12">GH-76</strain>
    </source>
</reference>
<dbReference type="InterPro" id="IPR008942">
    <property type="entry name" value="ENTH_VHS"/>
</dbReference>
<dbReference type="PROSITE" id="PS50179">
    <property type="entry name" value="VHS"/>
    <property type="match status" value="1"/>
</dbReference>
<feature type="region of interest" description="Disordered" evidence="8">
    <location>
        <begin position="566"/>
        <end position="602"/>
    </location>
</feature>
<comment type="caution">
    <text evidence="11">The sequence shown here is derived from an EMBL/GenBank/DDBJ whole genome shotgun (WGS) entry which is preliminary data.</text>
</comment>
<proteinExistence type="inferred from homology"/>
<evidence type="ECO:0000256" key="8">
    <source>
        <dbReference type="SAM" id="MobiDB-lite"/>
    </source>
</evidence>
<keyword evidence="6" id="KW-0967">Endosome</keyword>
<feature type="domain" description="VHS" evidence="10">
    <location>
        <begin position="197"/>
        <end position="295"/>
    </location>
</feature>
<name>A0ABR3FI15_9AGAR</name>
<gene>
    <name evidence="11" type="ORF">V5O48_006957</name>
</gene>
<evidence type="ECO:0000259" key="9">
    <source>
        <dbReference type="PROSITE" id="PS50002"/>
    </source>
</evidence>
<evidence type="ECO:0000313" key="12">
    <source>
        <dbReference type="Proteomes" id="UP001465976"/>
    </source>
</evidence>
<dbReference type="Pfam" id="PF07653">
    <property type="entry name" value="SH3_2"/>
    <property type="match status" value="1"/>
</dbReference>
<dbReference type="PANTHER" id="PTHR47789:SF2">
    <property type="entry name" value="VHS DOMAIN-CONTAINING PROTEIN"/>
    <property type="match status" value="1"/>
</dbReference>
<evidence type="ECO:0000313" key="11">
    <source>
        <dbReference type="EMBL" id="KAL0575006.1"/>
    </source>
</evidence>
<keyword evidence="12" id="KW-1185">Reference proteome</keyword>
<dbReference type="Pfam" id="PF00790">
    <property type="entry name" value="VHS"/>
    <property type="match status" value="1"/>
</dbReference>
<feature type="region of interest" description="Disordered" evidence="8">
    <location>
        <begin position="335"/>
        <end position="362"/>
    </location>
</feature>
<evidence type="ECO:0000256" key="6">
    <source>
        <dbReference type="ARBA" id="ARBA00022753"/>
    </source>
</evidence>
<dbReference type="SUPFAM" id="SSF50044">
    <property type="entry name" value="SH3-domain"/>
    <property type="match status" value="3"/>
</dbReference>
<comment type="subcellular location">
    <subcellularLocation>
        <location evidence="1">Endosome membrane</location>
        <topology evidence="1">Peripheral membrane protein</topology>
        <orientation evidence="1">Cytoplasmic side</orientation>
    </subcellularLocation>
</comment>
<dbReference type="Gene3D" id="2.30.30.40">
    <property type="entry name" value="SH3 Domains"/>
    <property type="match status" value="3"/>
</dbReference>